<dbReference type="Gramene" id="GBG87438">
    <property type="protein sequence ID" value="GBG87438"/>
    <property type="gene ID" value="CBR_g45496"/>
</dbReference>
<evidence type="ECO:0000313" key="2">
    <source>
        <dbReference type="EMBL" id="GBG87438.1"/>
    </source>
</evidence>
<comment type="caution">
    <text evidence="2">The sequence shown here is derived from an EMBL/GenBank/DDBJ whole genome shotgun (WGS) entry which is preliminary data.</text>
</comment>
<organism evidence="2 3">
    <name type="scientific">Chara braunii</name>
    <name type="common">Braun's stonewort</name>
    <dbReference type="NCBI Taxonomy" id="69332"/>
    <lineage>
        <taxon>Eukaryota</taxon>
        <taxon>Viridiplantae</taxon>
        <taxon>Streptophyta</taxon>
        <taxon>Charophyceae</taxon>
        <taxon>Charales</taxon>
        <taxon>Characeae</taxon>
        <taxon>Chara</taxon>
    </lineage>
</organism>
<evidence type="ECO:0000259" key="1">
    <source>
        <dbReference type="Pfam" id="PF00078"/>
    </source>
</evidence>
<name>A0A388LYN6_CHABU</name>
<feature type="domain" description="Reverse transcriptase" evidence="1">
    <location>
        <begin position="249"/>
        <end position="406"/>
    </location>
</feature>
<dbReference type="InterPro" id="IPR043502">
    <property type="entry name" value="DNA/RNA_pol_sf"/>
</dbReference>
<dbReference type="PANTHER" id="PTHR19446">
    <property type="entry name" value="REVERSE TRANSCRIPTASES"/>
    <property type="match status" value="1"/>
</dbReference>
<dbReference type="AlphaFoldDB" id="A0A388LYN6"/>
<reference evidence="2 3" key="1">
    <citation type="journal article" date="2018" name="Cell">
        <title>The Chara Genome: Secondary Complexity and Implications for Plant Terrestrialization.</title>
        <authorList>
            <person name="Nishiyama T."/>
            <person name="Sakayama H."/>
            <person name="Vries J.D."/>
            <person name="Buschmann H."/>
            <person name="Saint-Marcoux D."/>
            <person name="Ullrich K.K."/>
            <person name="Haas F.B."/>
            <person name="Vanderstraeten L."/>
            <person name="Becker D."/>
            <person name="Lang D."/>
            <person name="Vosolsobe S."/>
            <person name="Rombauts S."/>
            <person name="Wilhelmsson P.K.I."/>
            <person name="Janitza P."/>
            <person name="Kern R."/>
            <person name="Heyl A."/>
            <person name="Rumpler F."/>
            <person name="Villalobos L.I.A.C."/>
            <person name="Clay J.M."/>
            <person name="Skokan R."/>
            <person name="Toyoda A."/>
            <person name="Suzuki Y."/>
            <person name="Kagoshima H."/>
            <person name="Schijlen E."/>
            <person name="Tajeshwar N."/>
            <person name="Catarino B."/>
            <person name="Hetherington A.J."/>
            <person name="Saltykova A."/>
            <person name="Bonnot C."/>
            <person name="Breuninger H."/>
            <person name="Symeonidi A."/>
            <person name="Radhakrishnan G.V."/>
            <person name="Van Nieuwerburgh F."/>
            <person name="Deforce D."/>
            <person name="Chang C."/>
            <person name="Karol K.G."/>
            <person name="Hedrich R."/>
            <person name="Ulvskov P."/>
            <person name="Glockner G."/>
            <person name="Delwiche C.F."/>
            <person name="Petrasek J."/>
            <person name="Van de Peer Y."/>
            <person name="Friml J."/>
            <person name="Beilby M."/>
            <person name="Dolan L."/>
            <person name="Kohara Y."/>
            <person name="Sugano S."/>
            <person name="Fujiyama A."/>
            <person name="Delaux P.-M."/>
            <person name="Quint M."/>
            <person name="TheiBen G."/>
            <person name="Hagemann M."/>
            <person name="Harholt J."/>
            <person name="Dunand C."/>
            <person name="Zachgo S."/>
            <person name="Langdale J."/>
            <person name="Maumus F."/>
            <person name="Straeten D.V.D."/>
            <person name="Gould S.B."/>
            <person name="Rensing S.A."/>
        </authorList>
    </citation>
    <scope>NUCLEOTIDE SEQUENCE [LARGE SCALE GENOMIC DNA]</scope>
    <source>
        <strain evidence="2 3">S276</strain>
    </source>
</reference>
<keyword evidence="3" id="KW-1185">Reference proteome</keyword>
<dbReference type="SUPFAM" id="SSF56672">
    <property type="entry name" value="DNA/RNA polymerases"/>
    <property type="match status" value="1"/>
</dbReference>
<dbReference type="CDD" id="cd01650">
    <property type="entry name" value="RT_nLTR_like"/>
    <property type="match status" value="1"/>
</dbReference>
<protein>
    <recommendedName>
        <fullName evidence="1">Reverse transcriptase domain-containing protein</fullName>
    </recommendedName>
</protein>
<dbReference type="EMBL" id="BFEA01000613">
    <property type="protein sequence ID" value="GBG87438.1"/>
    <property type="molecule type" value="Genomic_DNA"/>
</dbReference>
<gene>
    <name evidence="2" type="ORF">CBR_g45496</name>
</gene>
<dbReference type="InterPro" id="IPR000477">
    <property type="entry name" value="RT_dom"/>
</dbReference>
<dbReference type="Proteomes" id="UP000265515">
    <property type="component" value="Unassembled WGS sequence"/>
</dbReference>
<sequence length="409" mass="47303">MEEEWVQLGFRIVTRALDVFSRIYARGRRQEEEDCKREIAEVEEILETQPLTELYWERRRDRALAHLEQIQIEQQVAWAKRAAERNMACGDRMTKETFLHICPPRSHMLFRELMHPFLSQADMATDSQTIGEYAQEFYQDILTSRRPPNQSLHQLRQENDLWQHTHIALTQDARLLLDRPITIEELTETVKTMARGKSPGGDGLPIEFYEATWSMSGPILLSIFNHILEGGQLTEDMRTRVITLIYKKGDKRNIRNYRPISRLNASYKILAKLLARRLAPLLPALVHPDQGAFVQGRLISENIFSAIGALEIVQRENRQVMIAMLDLEKAYDRVNWSFILATLQHMNFGSVYRTWVAALYTDSTASLLLMGIRLRSSLTRSLRQGCPLASLLFVVQMEVPLNSLRAARI</sequence>
<dbReference type="STRING" id="69332.A0A388LYN6"/>
<proteinExistence type="predicted"/>
<dbReference type="OMA" id="ANASHYY"/>
<dbReference type="Pfam" id="PF00078">
    <property type="entry name" value="RVT_1"/>
    <property type="match status" value="1"/>
</dbReference>
<dbReference type="OrthoDB" id="1433489at2759"/>
<accession>A0A388LYN6</accession>
<evidence type="ECO:0000313" key="3">
    <source>
        <dbReference type="Proteomes" id="UP000265515"/>
    </source>
</evidence>